<keyword evidence="2" id="KW-0472">Membrane</keyword>
<organism evidence="3 4">
    <name type="scientific">Pontixanthobacter rizhaonensis</name>
    <dbReference type="NCBI Taxonomy" id="2730337"/>
    <lineage>
        <taxon>Bacteria</taxon>
        <taxon>Pseudomonadati</taxon>
        <taxon>Pseudomonadota</taxon>
        <taxon>Alphaproteobacteria</taxon>
        <taxon>Sphingomonadales</taxon>
        <taxon>Erythrobacteraceae</taxon>
        <taxon>Pontixanthobacter</taxon>
    </lineage>
</organism>
<keyword evidence="2" id="KW-0812">Transmembrane</keyword>
<evidence type="ECO:0000256" key="1">
    <source>
        <dbReference type="SAM" id="Coils"/>
    </source>
</evidence>
<dbReference type="AlphaFoldDB" id="A0A848QMJ4"/>
<comment type="caution">
    <text evidence="3">The sequence shown here is derived from an EMBL/GenBank/DDBJ whole genome shotgun (WGS) entry which is preliminary data.</text>
</comment>
<keyword evidence="4" id="KW-1185">Reference proteome</keyword>
<feature type="coiled-coil region" evidence="1">
    <location>
        <begin position="198"/>
        <end position="253"/>
    </location>
</feature>
<dbReference type="Proteomes" id="UP000561181">
    <property type="component" value="Unassembled WGS sequence"/>
</dbReference>
<evidence type="ECO:0000256" key="2">
    <source>
        <dbReference type="SAM" id="Phobius"/>
    </source>
</evidence>
<evidence type="ECO:0000313" key="4">
    <source>
        <dbReference type="Proteomes" id="UP000561181"/>
    </source>
</evidence>
<reference evidence="3 4" key="1">
    <citation type="submission" date="2020-04" db="EMBL/GenBank/DDBJ databases">
        <authorList>
            <person name="Liu A."/>
        </authorList>
    </citation>
    <scope>NUCLEOTIDE SEQUENCE [LARGE SCALE GENOMIC DNA]</scope>
    <source>
        <strain evidence="3 4">RZ02</strain>
    </source>
</reference>
<evidence type="ECO:0000313" key="3">
    <source>
        <dbReference type="EMBL" id="NMW32374.1"/>
    </source>
</evidence>
<sequence>MSGFQSRFDEAAAEARRLFIRQGPTIREVIPGFWHQDFYRLLTGISELLKKVDQRNVQHPEYLAHTSGHIGEYAVSLAKDVPSAIEAGGDNFVKTTLSGLIACESRLSKAVGKHYHKVREVKDQYVRELQRLSVDAQSYEQISQNAAASAESFQENAKNAEASTNVASESAKEAAEKIKKVRVLVEKLASGDARGKSLESLKRRAEAKLDQIDDVLTKSATAKALVEQSNLTLNKTKLEIDALLGRLKDVENRAQDVLSLSNQAGLAASYLKESAGLKAKSYVFTGILYVTAIAAVFIAAFYVLPSLERTAADGNGAILDSRAIYITLLRATVLAPLVYVIYFTTKQISALETLRMDYAEKAAASLAYSGYKDELSVDDSLLEQLRGSLLLRFAEHPERLLRKTPFREAIKIRLPGFLASSTSGPSKDQNKSDGIDS</sequence>
<name>A0A848QMJ4_9SPHN</name>
<keyword evidence="1" id="KW-0175">Coiled coil</keyword>
<keyword evidence="2" id="KW-1133">Transmembrane helix</keyword>
<protein>
    <submittedName>
        <fullName evidence="3">Uncharacterized protein</fullName>
    </submittedName>
</protein>
<proteinExistence type="predicted"/>
<dbReference type="EMBL" id="JABCRE010000003">
    <property type="protein sequence ID" value="NMW32374.1"/>
    <property type="molecule type" value="Genomic_DNA"/>
</dbReference>
<feature type="transmembrane region" description="Helical" evidence="2">
    <location>
        <begin position="282"/>
        <end position="304"/>
    </location>
</feature>
<feature type="transmembrane region" description="Helical" evidence="2">
    <location>
        <begin position="324"/>
        <end position="345"/>
    </location>
</feature>
<dbReference type="RefSeq" id="WP_170012927.1">
    <property type="nucleotide sequence ID" value="NZ_JABCRE010000003.1"/>
</dbReference>
<accession>A0A848QMJ4</accession>
<gene>
    <name evidence="3" type="ORF">HKD42_09905</name>
</gene>